<dbReference type="Gene3D" id="1.25.40.20">
    <property type="entry name" value="Ankyrin repeat-containing domain"/>
    <property type="match status" value="2"/>
</dbReference>
<evidence type="ECO:0000313" key="4">
    <source>
        <dbReference type="EMBL" id="CAB0037980.1"/>
    </source>
</evidence>
<dbReference type="SUPFAM" id="SSF48403">
    <property type="entry name" value="Ankyrin repeat"/>
    <property type="match status" value="1"/>
</dbReference>
<dbReference type="InterPro" id="IPR036770">
    <property type="entry name" value="Ankyrin_rpt-contain_sf"/>
</dbReference>
<reference evidence="4 5" key="1">
    <citation type="submission" date="2020-02" db="EMBL/GenBank/DDBJ databases">
        <authorList>
            <person name="Ferguson B K."/>
        </authorList>
    </citation>
    <scope>NUCLEOTIDE SEQUENCE [LARGE SCALE GENOMIC DNA]</scope>
</reference>
<feature type="repeat" description="ANK" evidence="3">
    <location>
        <begin position="194"/>
        <end position="226"/>
    </location>
</feature>
<evidence type="ECO:0000256" key="2">
    <source>
        <dbReference type="ARBA" id="ARBA00023043"/>
    </source>
</evidence>
<keyword evidence="5" id="KW-1185">Reference proteome</keyword>
<dbReference type="InterPro" id="IPR002110">
    <property type="entry name" value="Ankyrin_rpt"/>
</dbReference>
<proteinExistence type="predicted"/>
<accession>A0A6H5ITB2</accession>
<sequence>MSKIIGCFSFLARLSEDPDWVDFLRELKREHRQVADWNCREQRRDFLGRFDGLIRDWHGQLPDLRDIFRRRELELLLRDTIECYGHPAREEAEIIVRFIARAGYRHKYRYDKRDGKPLRILTTPLHLAAKRSNMKGWDSVVEALFKIYNGFDCNYEERSTGLTHFHVACMSNRGHLVRKFLDVGGCDPNLLAKTGESPLQLACKRACKQTIELLLRKGAEPNYADKDGSTPLHMICGRAKDQEGVVEMFFRMCDEMQREVKVDARDAWSNTPLNLALLHRNKEATEVLLRRGACPKQVDKEGLTPLHFICRGDDVKKKEDEVELIEVFFKVLDDIGQTAQLDAGNKDGNRPLHFALSYFNKKATEILLRRGANPNATNARRETPLHIICCCGSSGESHEIAKLFFEICDELKKRVELDAVNSLGHCALQLAVANPDPDLLDLLLDRGARVPDTFYPPGSYFDRSFEDWGGDHDFKLWLAADAMCCIERLEARTGRAVDRSRAPLIMTLIAEYEALEKGEKFAGHWWDDDDDDEFAVKAKEIRVNEELSLYELILLPDEEAAKRVTYEDYREFARANKLWLLEDEIYQEACAMRIKVHEGRKDFACDKSSIACKYSFYNLMRASGSRSQTLSLLIHTVARSCCAFSHRAPSVNCFFLFAARARACPPSAARRQLCCFRPLLFQRWTRTSLAFVDDQSPRRRGGMTRAKHFQEWNPDAAQVGIKWPDCACGSQFFTTKPAIIRQVRGLALIFGASGGNLCVARKSARKRVVRQHPNLQNYILLNKV</sequence>
<organism evidence="4 5">
    <name type="scientific">Trichogramma brassicae</name>
    <dbReference type="NCBI Taxonomy" id="86971"/>
    <lineage>
        <taxon>Eukaryota</taxon>
        <taxon>Metazoa</taxon>
        <taxon>Ecdysozoa</taxon>
        <taxon>Arthropoda</taxon>
        <taxon>Hexapoda</taxon>
        <taxon>Insecta</taxon>
        <taxon>Pterygota</taxon>
        <taxon>Neoptera</taxon>
        <taxon>Endopterygota</taxon>
        <taxon>Hymenoptera</taxon>
        <taxon>Apocrita</taxon>
        <taxon>Proctotrupomorpha</taxon>
        <taxon>Chalcidoidea</taxon>
        <taxon>Trichogrammatidae</taxon>
        <taxon>Trichogramma</taxon>
    </lineage>
</organism>
<keyword evidence="2 3" id="KW-0040">ANK repeat</keyword>
<dbReference type="PANTHER" id="PTHR24198:SF165">
    <property type="entry name" value="ANKYRIN REPEAT-CONTAINING PROTEIN-RELATED"/>
    <property type="match status" value="1"/>
</dbReference>
<dbReference type="AlphaFoldDB" id="A0A6H5ITB2"/>
<gene>
    <name evidence="4" type="ORF">TBRA_LOCUS9779</name>
</gene>
<protein>
    <submittedName>
        <fullName evidence="4">Uncharacterized protein</fullName>
    </submittedName>
</protein>
<dbReference type="OrthoDB" id="19174at2759"/>
<dbReference type="Proteomes" id="UP000479190">
    <property type="component" value="Unassembled WGS sequence"/>
</dbReference>
<keyword evidence="1" id="KW-0677">Repeat</keyword>
<evidence type="ECO:0000256" key="3">
    <source>
        <dbReference type="PROSITE-ProRule" id="PRU00023"/>
    </source>
</evidence>
<feature type="repeat" description="ANK" evidence="3">
    <location>
        <begin position="268"/>
        <end position="300"/>
    </location>
</feature>
<feature type="repeat" description="ANK" evidence="3">
    <location>
        <begin position="347"/>
        <end position="379"/>
    </location>
</feature>
<dbReference type="PANTHER" id="PTHR24198">
    <property type="entry name" value="ANKYRIN REPEAT AND PROTEIN KINASE DOMAIN-CONTAINING PROTEIN"/>
    <property type="match status" value="1"/>
</dbReference>
<dbReference type="PROSITE" id="PS50088">
    <property type="entry name" value="ANK_REPEAT"/>
    <property type="match status" value="3"/>
</dbReference>
<dbReference type="Pfam" id="PF12796">
    <property type="entry name" value="Ank_2"/>
    <property type="match status" value="2"/>
</dbReference>
<evidence type="ECO:0000256" key="1">
    <source>
        <dbReference type="ARBA" id="ARBA00022737"/>
    </source>
</evidence>
<dbReference type="SMART" id="SM00248">
    <property type="entry name" value="ANK"/>
    <property type="match status" value="9"/>
</dbReference>
<dbReference type="PROSITE" id="PS50297">
    <property type="entry name" value="ANK_REP_REGION"/>
    <property type="match status" value="2"/>
</dbReference>
<dbReference type="EMBL" id="CADCXV010000882">
    <property type="protein sequence ID" value="CAB0037980.1"/>
    <property type="molecule type" value="Genomic_DNA"/>
</dbReference>
<name>A0A6H5ITB2_9HYME</name>
<evidence type="ECO:0000313" key="5">
    <source>
        <dbReference type="Proteomes" id="UP000479190"/>
    </source>
</evidence>